<comment type="subunit">
    <text evidence="6">Interacts with UvrB in an incision complex.</text>
</comment>
<comment type="function">
    <text evidence="6">The UvrABC repair system catalyzes the recognition and processing of DNA lesions. UvrC both incises the 5' and 3' sides of the lesion. The N-terminal half is responsible for the 3' incision and the C-terminal half is responsible for the 5' incision.</text>
</comment>
<evidence type="ECO:0000256" key="3">
    <source>
        <dbReference type="ARBA" id="ARBA00022769"/>
    </source>
</evidence>
<dbReference type="PROSITE" id="PS50165">
    <property type="entry name" value="UVRC"/>
    <property type="match status" value="1"/>
</dbReference>
<dbReference type="Pfam" id="PF01541">
    <property type="entry name" value="GIY-YIG"/>
    <property type="match status" value="1"/>
</dbReference>
<feature type="domain" description="GIY-YIG" evidence="8">
    <location>
        <begin position="14"/>
        <end position="91"/>
    </location>
</feature>
<dbReference type="Proteomes" id="UP001432099">
    <property type="component" value="Chromosome"/>
</dbReference>
<keyword evidence="4 6" id="KW-0267">Excision nuclease</keyword>
<dbReference type="Gene3D" id="3.30.420.340">
    <property type="entry name" value="UvrC, RNAse H endonuclease domain"/>
    <property type="match status" value="1"/>
</dbReference>
<keyword evidence="2 6" id="KW-0227">DNA damage</keyword>
<organism evidence="10 11">
    <name type="scientific">Turicibacter faecis</name>
    <dbReference type="NCBI Taxonomy" id="2963365"/>
    <lineage>
        <taxon>Bacteria</taxon>
        <taxon>Bacillati</taxon>
        <taxon>Bacillota</taxon>
        <taxon>Erysipelotrichia</taxon>
        <taxon>Erysipelotrichales</taxon>
        <taxon>Turicibacteraceae</taxon>
        <taxon>Turicibacter</taxon>
    </lineage>
</organism>
<dbReference type="InterPro" id="IPR004791">
    <property type="entry name" value="UvrC"/>
</dbReference>
<dbReference type="InterPro" id="IPR036876">
    <property type="entry name" value="UVR_dom_sf"/>
</dbReference>
<dbReference type="Pfam" id="PF22920">
    <property type="entry name" value="UvrC_RNaseH"/>
    <property type="match status" value="1"/>
</dbReference>
<evidence type="ECO:0000259" key="8">
    <source>
        <dbReference type="PROSITE" id="PS50164"/>
    </source>
</evidence>
<evidence type="ECO:0000259" key="9">
    <source>
        <dbReference type="PROSITE" id="PS50165"/>
    </source>
</evidence>
<dbReference type="RefSeq" id="WP_262950954.1">
    <property type="nucleotide sequence ID" value="NZ_AP028127.1"/>
</dbReference>
<dbReference type="SUPFAM" id="SSF82771">
    <property type="entry name" value="GIY-YIG endonuclease"/>
    <property type="match status" value="1"/>
</dbReference>
<dbReference type="PANTHER" id="PTHR30562">
    <property type="entry name" value="UVRC/OXIDOREDUCTASE"/>
    <property type="match status" value="1"/>
</dbReference>
<dbReference type="SMART" id="SM00465">
    <property type="entry name" value="GIYc"/>
    <property type="match status" value="1"/>
</dbReference>
<protein>
    <recommendedName>
        <fullName evidence="6">UvrABC system protein C</fullName>
        <shortName evidence="6">Protein UvrC</shortName>
    </recommendedName>
    <alternativeName>
        <fullName evidence="6">Excinuclease ABC subunit C</fullName>
    </alternativeName>
</protein>
<dbReference type="PROSITE" id="PS50164">
    <property type="entry name" value="GIY_YIG"/>
    <property type="match status" value="1"/>
</dbReference>
<dbReference type="InterPro" id="IPR038476">
    <property type="entry name" value="UvrC_RNase_H_dom_sf"/>
</dbReference>
<dbReference type="InterPro" id="IPR010994">
    <property type="entry name" value="RuvA_2-like"/>
</dbReference>
<evidence type="ECO:0000313" key="10">
    <source>
        <dbReference type="EMBL" id="BEH90560.1"/>
    </source>
</evidence>
<comment type="subcellular location">
    <subcellularLocation>
        <location evidence="6">Cytoplasm</location>
    </subcellularLocation>
</comment>
<dbReference type="Pfam" id="PF08459">
    <property type="entry name" value="UvrC_RNaseH_dom"/>
    <property type="match status" value="1"/>
</dbReference>
<keyword evidence="1 6" id="KW-0963">Cytoplasm</keyword>
<evidence type="ECO:0000256" key="5">
    <source>
        <dbReference type="ARBA" id="ARBA00023204"/>
    </source>
</evidence>
<evidence type="ECO:0000256" key="1">
    <source>
        <dbReference type="ARBA" id="ARBA00022490"/>
    </source>
</evidence>
<comment type="similarity">
    <text evidence="6">Belongs to the UvrC family.</text>
</comment>
<dbReference type="Gene3D" id="3.40.1440.10">
    <property type="entry name" value="GIY-YIG endonuclease"/>
    <property type="match status" value="1"/>
</dbReference>
<keyword evidence="3 6" id="KW-0228">DNA excision</keyword>
<dbReference type="HAMAP" id="MF_00203">
    <property type="entry name" value="UvrC"/>
    <property type="match status" value="1"/>
</dbReference>
<feature type="domain" description="UVR" evidence="7">
    <location>
        <begin position="196"/>
        <end position="231"/>
    </location>
</feature>
<dbReference type="CDD" id="cd10434">
    <property type="entry name" value="GIY-YIG_UvrC_Cho"/>
    <property type="match status" value="1"/>
</dbReference>
<name>A0ABN6Z9W9_9FIRM</name>
<keyword evidence="5 6" id="KW-0234">DNA repair</keyword>
<dbReference type="SUPFAM" id="SSF47781">
    <property type="entry name" value="RuvA domain 2-like"/>
    <property type="match status" value="1"/>
</dbReference>
<dbReference type="NCBIfam" id="TIGR00194">
    <property type="entry name" value="uvrC"/>
    <property type="match status" value="1"/>
</dbReference>
<proteinExistence type="inferred from homology"/>
<dbReference type="InterPro" id="IPR001943">
    <property type="entry name" value="UVR_dom"/>
</dbReference>
<dbReference type="PANTHER" id="PTHR30562:SF1">
    <property type="entry name" value="UVRABC SYSTEM PROTEIN C"/>
    <property type="match status" value="1"/>
</dbReference>
<reference evidence="10" key="1">
    <citation type="journal article" date="2024" name="Int. J. Syst. Evol. Microbiol.">
        <title>Turicibacter faecis sp. nov., isolated from faeces of heart failure mouse model.</title>
        <authorList>
            <person name="Imamura Y."/>
            <person name="Motooka D."/>
            <person name="Nakajima Y."/>
            <person name="Ito S."/>
            <person name="Kitakaze M."/>
            <person name="Iida T."/>
            <person name="Nakamura S."/>
        </authorList>
    </citation>
    <scope>NUCLEOTIDE SEQUENCE</scope>
    <source>
        <strain evidence="10">TC023</strain>
    </source>
</reference>
<dbReference type="InterPro" id="IPR047296">
    <property type="entry name" value="GIY-YIG_UvrC_Cho"/>
</dbReference>
<feature type="domain" description="UvrC family homology region profile" evidence="9">
    <location>
        <begin position="247"/>
        <end position="466"/>
    </location>
</feature>
<gene>
    <name evidence="6 10" type="primary">uvrC</name>
    <name evidence="10" type="ORF">T23_06620</name>
</gene>
<dbReference type="Gene3D" id="1.10.150.20">
    <property type="entry name" value="5' to 3' exonuclease, C-terminal subdomain"/>
    <property type="match status" value="1"/>
</dbReference>
<keyword evidence="6" id="KW-0742">SOS response</keyword>
<dbReference type="SUPFAM" id="SSF46600">
    <property type="entry name" value="C-terminal UvrC-binding domain of UvrB"/>
    <property type="match status" value="1"/>
</dbReference>
<evidence type="ECO:0000259" key="7">
    <source>
        <dbReference type="PROSITE" id="PS50151"/>
    </source>
</evidence>
<evidence type="ECO:0000256" key="6">
    <source>
        <dbReference type="HAMAP-Rule" id="MF_00203"/>
    </source>
</evidence>
<sequence>MNQLLKDKLSLLPMNPGCYLMKDAKGQVIYVGKAKRLKNRVKSYFTGSHNGKTARLVREIVDFEYIITTSELEALVLEINLIKKYDPKYNIMLTDDKHYPYIKITNEQHPRLVITRKIKKDGGKYFGPYPNATAANETLRLLNKLYPLRKCHTIPKKVCLYYHIHQCLGPCEYEVSSAVYKPYLDEISRVLKGDYSKIKADLVKRMEAAAENLEFERAKEYRDLMYHIEATIEKQKMTLNDFIDRDVFGYAEEDGRVCVQVFFIRQGKVIEREVSIFDGISDVHEAVMTFIGRFYQGSNTLKPKEIFIPATLDQELLSALLDVKVVVPKQGEKKELVELAMKNAQMALSEKMQLIEKQEERTLKAVEKLGELLNLPTPHRIEAFDNSHHQGMDTVSAMVVFTDGRPDKKEYRKYKITTTSDGDDYQAMKEVVYRRYFKVLNEGLPAPDLIVMDGGKGQVRVAMEVLASLNLAIPVVGLVKDERHRTSILLDGRDMEEIDLKKKGRANVFNLLTRIQDEVHRFVLSFHHQSSKNRQLTSILDEIPGIGPKRKRVLIQNFGSLEKMLEADDQQYQQLGFSNELISRIKLFISEELQKKDEISR</sequence>
<dbReference type="InterPro" id="IPR001162">
    <property type="entry name" value="UvrC_RNase_H_dom"/>
</dbReference>
<dbReference type="InterPro" id="IPR050066">
    <property type="entry name" value="UvrABC_protein_C"/>
</dbReference>
<dbReference type="Gene3D" id="4.10.860.10">
    <property type="entry name" value="UVR domain"/>
    <property type="match status" value="1"/>
</dbReference>
<dbReference type="EMBL" id="AP028127">
    <property type="protein sequence ID" value="BEH90560.1"/>
    <property type="molecule type" value="Genomic_DNA"/>
</dbReference>
<evidence type="ECO:0000256" key="4">
    <source>
        <dbReference type="ARBA" id="ARBA00022881"/>
    </source>
</evidence>
<dbReference type="Pfam" id="PF02151">
    <property type="entry name" value="UVR"/>
    <property type="match status" value="1"/>
</dbReference>
<dbReference type="InterPro" id="IPR000305">
    <property type="entry name" value="GIY-YIG_endonuc"/>
</dbReference>
<dbReference type="PROSITE" id="PS50151">
    <property type="entry name" value="UVR"/>
    <property type="match status" value="1"/>
</dbReference>
<accession>A0ABN6Z9W9</accession>
<dbReference type="InterPro" id="IPR035901">
    <property type="entry name" value="GIY-YIG_endonuc_sf"/>
</dbReference>
<evidence type="ECO:0000313" key="11">
    <source>
        <dbReference type="Proteomes" id="UP001432099"/>
    </source>
</evidence>
<evidence type="ECO:0000256" key="2">
    <source>
        <dbReference type="ARBA" id="ARBA00022763"/>
    </source>
</evidence>
<keyword evidence="11" id="KW-1185">Reference proteome</keyword>